<protein>
    <submittedName>
        <fullName evidence="2">Acetyltransferase</fullName>
    </submittedName>
</protein>
<comment type="caution">
    <text evidence="2">The sequence shown here is derived from an EMBL/GenBank/DDBJ whole genome shotgun (WGS) entry which is preliminary data.</text>
</comment>
<dbReference type="GO" id="GO:0016747">
    <property type="term" value="F:acyltransferase activity, transferring groups other than amino-acyl groups"/>
    <property type="evidence" value="ECO:0007669"/>
    <property type="project" value="InterPro"/>
</dbReference>
<dbReference type="Gene3D" id="3.40.630.30">
    <property type="match status" value="1"/>
</dbReference>
<organism evidence="2 3">
    <name type="scientific">Metabacillus litoralis</name>
    <dbReference type="NCBI Taxonomy" id="152268"/>
    <lineage>
        <taxon>Bacteria</taxon>
        <taxon>Bacillati</taxon>
        <taxon>Bacillota</taxon>
        <taxon>Bacilli</taxon>
        <taxon>Bacillales</taxon>
        <taxon>Bacillaceae</taxon>
        <taxon>Metabacillus</taxon>
    </lineage>
</organism>
<feature type="domain" description="N-acetyltransferase" evidence="1">
    <location>
        <begin position="47"/>
        <end position="196"/>
    </location>
</feature>
<accession>A0A179T7C1</accession>
<gene>
    <name evidence="2" type="ORF">A6K24_00995</name>
</gene>
<reference evidence="3" key="1">
    <citation type="submission" date="2016-04" db="EMBL/GenBank/DDBJ databases">
        <authorList>
            <person name="Lyu Z."/>
            <person name="Lyu W."/>
        </authorList>
    </citation>
    <scope>NUCLEOTIDE SEQUENCE [LARGE SCALE GENOMIC DNA]</scope>
    <source>
        <strain evidence="3">C44</strain>
    </source>
</reference>
<dbReference type="RefSeq" id="WP_066324201.1">
    <property type="nucleotide sequence ID" value="NZ_LWSG01000001.1"/>
</dbReference>
<proteinExistence type="predicted"/>
<dbReference type="OrthoDB" id="9799092at2"/>
<dbReference type="Proteomes" id="UP000078534">
    <property type="component" value="Unassembled WGS sequence"/>
</dbReference>
<keyword evidence="3" id="KW-1185">Reference proteome</keyword>
<dbReference type="EMBL" id="LWSG01000001">
    <property type="protein sequence ID" value="OAS89168.1"/>
    <property type="molecule type" value="Genomic_DNA"/>
</dbReference>
<dbReference type="STRING" id="152268.A6K24_00995"/>
<evidence type="ECO:0000313" key="2">
    <source>
        <dbReference type="EMBL" id="OAS89168.1"/>
    </source>
</evidence>
<dbReference type="SUPFAM" id="SSF55729">
    <property type="entry name" value="Acyl-CoA N-acyltransferases (Nat)"/>
    <property type="match status" value="1"/>
</dbReference>
<keyword evidence="2" id="KW-0808">Transferase</keyword>
<dbReference type="Pfam" id="PF00583">
    <property type="entry name" value="Acetyltransf_1"/>
    <property type="match status" value="1"/>
</dbReference>
<sequence>MNIIRASEAERNIRNEMSTIFVDGFYQWLKYFSKDKAKLYKTFAHMFNIEVFYTAVVDDNIAAIAACSTKNIPSVRLKYSEFRKHLGLFMGSIAYVILKKEFEKKPYPFQISENMGAIEFVATSVNYRGHGVATELLKSIMDSTSYHEYVLEVADTNTNAINLYEKLDFAEFMSIPQKHSEKSGVNNLVYMKNEKMKEVESREPIL</sequence>
<evidence type="ECO:0000313" key="3">
    <source>
        <dbReference type="Proteomes" id="UP000078534"/>
    </source>
</evidence>
<evidence type="ECO:0000259" key="1">
    <source>
        <dbReference type="PROSITE" id="PS51186"/>
    </source>
</evidence>
<dbReference type="PROSITE" id="PS51186">
    <property type="entry name" value="GNAT"/>
    <property type="match status" value="1"/>
</dbReference>
<name>A0A179T7C1_9BACI</name>
<dbReference type="InterPro" id="IPR016181">
    <property type="entry name" value="Acyl_CoA_acyltransferase"/>
</dbReference>
<dbReference type="InterPro" id="IPR000182">
    <property type="entry name" value="GNAT_dom"/>
</dbReference>
<dbReference type="AlphaFoldDB" id="A0A179T7C1"/>